<dbReference type="SUPFAM" id="SSF103473">
    <property type="entry name" value="MFS general substrate transporter"/>
    <property type="match status" value="1"/>
</dbReference>
<protein>
    <submittedName>
        <fullName evidence="8">Major Facilitator Superfamily protein</fullName>
    </submittedName>
</protein>
<dbReference type="GO" id="GO:0005886">
    <property type="term" value="C:plasma membrane"/>
    <property type="evidence" value="ECO:0007669"/>
    <property type="project" value="UniProtKB-SubCell"/>
</dbReference>
<keyword evidence="9" id="KW-1185">Reference proteome</keyword>
<feature type="transmembrane region" description="Helical" evidence="6">
    <location>
        <begin position="239"/>
        <end position="260"/>
    </location>
</feature>
<evidence type="ECO:0000313" key="8">
    <source>
        <dbReference type="EMBL" id="CDG84288.1"/>
    </source>
</evidence>
<comment type="subcellular location">
    <subcellularLocation>
        <location evidence="1">Cell membrane</location>
        <topology evidence="1">Multi-pass membrane protein</topology>
    </subcellularLocation>
</comment>
<dbReference type="STRING" id="1349767.GJA_3673"/>
<evidence type="ECO:0000256" key="1">
    <source>
        <dbReference type="ARBA" id="ARBA00004651"/>
    </source>
</evidence>
<dbReference type="EMBL" id="HG322949">
    <property type="protein sequence ID" value="CDG84288.1"/>
    <property type="molecule type" value="Genomic_DNA"/>
</dbReference>
<sequence length="391" mass="40646">MPDRATSITLRTLSFSFFATGTASLSVIGALQEIASALAISRGAVAMLAAVFAITFAVSAPLIQVFAGHLPRRTLLLAGLATVALGAAGCALAPNYAVLIAARIVTGLGMAAVTPVGSSLASTMVPPERQGQALAIVFTGMTVASVVGVPLSSWIAHALGWRWMFGLIALLSVLSGVLLAALLKDRSPGRQVRLRDLLAVLRRRDLSSALAVMVLGLGGLFTSYTMITPILHDKFGAGPHMVSVALLVYGLAGIAGNQVARRLAMLWSAERSLTMSLLMMSVAFVVLAVTPGWLAVALATLVLWALAVDIFLPAQQRRMVELAPEWRGLVLALNSSCLFIGMALGSSSAGKIAPRWGLDSLPLVSIGLILLAFAALGWSRSARSARLAACA</sequence>
<feature type="transmembrane region" description="Helical" evidence="6">
    <location>
        <begin position="326"/>
        <end position="344"/>
    </location>
</feature>
<keyword evidence="5 6" id="KW-0472">Membrane</keyword>
<feature type="transmembrane region" description="Helical" evidence="6">
    <location>
        <begin position="133"/>
        <end position="155"/>
    </location>
</feature>
<dbReference type="InterPro" id="IPR036259">
    <property type="entry name" value="MFS_trans_sf"/>
</dbReference>
<dbReference type="PANTHER" id="PTHR43124">
    <property type="entry name" value="PURINE EFFLUX PUMP PBUE"/>
    <property type="match status" value="1"/>
</dbReference>
<dbReference type="KEGG" id="jag:GJA_3673"/>
<dbReference type="eggNOG" id="COG2814">
    <property type="taxonomic scope" value="Bacteria"/>
</dbReference>
<name>W0VAA4_9BURK</name>
<evidence type="ECO:0000256" key="3">
    <source>
        <dbReference type="ARBA" id="ARBA00022692"/>
    </source>
</evidence>
<dbReference type="PROSITE" id="PS50850">
    <property type="entry name" value="MFS"/>
    <property type="match status" value="1"/>
</dbReference>
<dbReference type="RefSeq" id="WP_038494466.1">
    <property type="nucleotide sequence ID" value="NZ_BCTH01000089.1"/>
</dbReference>
<dbReference type="Proteomes" id="UP000027604">
    <property type="component" value="Chromosome I"/>
</dbReference>
<proteinExistence type="predicted"/>
<dbReference type="CDD" id="cd17324">
    <property type="entry name" value="MFS_NepI_like"/>
    <property type="match status" value="1"/>
</dbReference>
<feature type="transmembrane region" description="Helical" evidence="6">
    <location>
        <begin position="295"/>
        <end position="314"/>
    </location>
</feature>
<dbReference type="OrthoDB" id="9812189at2"/>
<feature type="domain" description="Major facilitator superfamily (MFS) profile" evidence="7">
    <location>
        <begin position="9"/>
        <end position="383"/>
    </location>
</feature>
<feature type="transmembrane region" description="Helical" evidence="6">
    <location>
        <begin position="161"/>
        <end position="183"/>
    </location>
</feature>
<reference evidence="8 9" key="1">
    <citation type="journal article" date="2015" name="Genome Announc.">
        <title>Genome Sequence of Mushroom Soft-Rot Pathogen Janthinobacterium agaricidamnosum.</title>
        <authorList>
            <person name="Graupner K."/>
            <person name="Lackner G."/>
            <person name="Hertweck C."/>
        </authorList>
    </citation>
    <scope>NUCLEOTIDE SEQUENCE [LARGE SCALE GENOMIC DNA]</scope>
    <source>
        <strain evidence="9">NBRC 102515 / DSM 9628</strain>
    </source>
</reference>
<evidence type="ECO:0000256" key="6">
    <source>
        <dbReference type="SAM" id="Phobius"/>
    </source>
</evidence>
<feature type="transmembrane region" description="Helical" evidence="6">
    <location>
        <begin position="204"/>
        <end position="227"/>
    </location>
</feature>
<feature type="transmembrane region" description="Helical" evidence="6">
    <location>
        <begin position="12"/>
        <end position="31"/>
    </location>
</feature>
<evidence type="ECO:0000256" key="2">
    <source>
        <dbReference type="ARBA" id="ARBA00022475"/>
    </source>
</evidence>
<dbReference type="GO" id="GO:0022857">
    <property type="term" value="F:transmembrane transporter activity"/>
    <property type="evidence" value="ECO:0007669"/>
    <property type="project" value="InterPro"/>
</dbReference>
<gene>
    <name evidence="8" type="ORF">GJA_3673</name>
</gene>
<dbReference type="Gene3D" id="1.20.1250.20">
    <property type="entry name" value="MFS general substrate transporter like domains"/>
    <property type="match status" value="1"/>
</dbReference>
<accession>W0VAA4</accession>
<evidence type="ECO:0000313" key="9">
    <source>
        <dbReference type="Proteomes" id="UP000027604"/>
    </source>
</evidence>
<feature type="transmembrane region" description="Helical" evidence="6">
    <location>
        <begin position="43"/>
        <end position="63"/>
    </location>
</feature>
<keyword evidence="4 6" id="KW-1133">Transmembrane helix</keyword>
<evidence type="ECO:0000259" key="7">
    <source>
        <dbReference type="PROSITE" id="PS50850"/>
    </source>
</evidence>
<feature type="transmembrane region" description="Helical" evidence="6">
    <location>
        <begin position="356"/>
        <end position="378"/>
    </location>
</feature>
<keyword evidence="3 6" id="KW-0812">Transmembrane</keyword>
<dbReference type="HOGENOM" id="CLU_001265_61_5_4"/>
<dbReference type="PANTHER" id="PTHR43124:SF10">
    <property type="entry name" value="PURINE EFFLUX PUMP PBUE"/>
    <property type="match status" value="1"/>
</dbReference>
<feature type="transmembrane region" description="Helical" evidence="6">
    <location>
        <begin position="75"/>
        <end position="94"/>
    </location>
</feature>
<dbReference type="Pfam" id="PF07690">
    <property type="entry name" value="MFS_1"/>
    <property type="match status" value="1"/>
</dbReference>
<dbReference type="AlphaFoldDB" id="W0VAA4"/>
<keyword evidence="2" id="KW-1003">Cell membrane</keyword>
<feature type="transmembrane region" description="Helical" evidence="6">
    <location>
        <begin position="272"/>
        <end position="289"/>
    </location>
</feature>
<dbReference type="InterPro" id="IPR050189">
    <property type="entry name" value="MFS_Efflux_Transporters"/>
</dbReference>
<organism evidence="8 9">
    <name type="scientific">Janthinobacterium agaricidamnosum NBRC 102515 = DSM 9628</name>
    <dbReference type="NCBI Taxonomy" id="1349767"/>
    <lineage>
        <taxon>Bacteria</taxon>
        <taxon>Pseudomonadati</taxon>
        <taxon>Pseudomonadota</taxon>
        <taxon>Betaproteobacteria</taxon>
        <taxon>Burkholderiales</taxon>
        <taxon>Oxalobacteraceae</taxon>
        <taxon>Janthinobacterium</taxon>
    </lineage>
</organism>
<evidence type="ECO:0000256" key="4">
    <source>
        <dbReference type="ARBA" id="ARBA00022989"/>
    </source>
</evidence>
<dbReference type="InterPro" id="IPR011701">
    <property type="entry name" value="MFS"/>
</dbReference>
<dbReference type="PATRIC" id="fig|1349767.4.peg.263"/>
<evidence type="ECO:0000256" key="5">
    <source>
        <dbReference type="ARBA" id="ARBA00023136"/>
    </source>
</evidence>
<feature type="transmembrane region" description="Helical" evidence="6">
    <location>
        <begin position="100"/>
        <end position="121"/>
    </location>
</feature>
<dbReference type="InterPro" id="IPR020846">
    <property type="entry name" value="MFS_dom"/>
</dbReference>